<gene>
    <name evidence="2" type="ORF">J0B03_06280</name>
</gene>
<dbReference type="Proteomes" id="UP000663499">
    <property type="component" value="Chromosome"/>
</dbReference>
<dbReference type="RefSeq" id="WP_207298795.1">
    <property type="nucleotide sequence ID" value="NZ_CP071444.1"/>
</dbReference>
<evidence type="ECO:0000313" key="3">
    <source>
        <dbReference type="Proteomes" id="UP000663499"/>
    </source>
</evidence>
<keyword evidence="3" id="KW-1185">Reference proteome</keyword>
<dbReference type="InterPro" id="IPR029002">
    <property type="entry name" value="PLPC/GPLD1"/>
</dbReference>
<dbReference type="EMBL" id="CP071444">
    <property type="protein sequence ID" value="QSX07450.1"/>
    <property type="molecule type" value="Genomic_DNA"/>
</dbReference>
<dbReference type="KEGG" id="alka:J0B03_06280"/>
<dbReference type="Pfam" id="PF00882">
    <property type="entry name" value="Zn_dep_PLPC"/>
    <property type="match status" value="1"/>
</dbReference>
<organism evidence="2 3">
    <name type="scientific">Alkalibacter rhizosphaerae</name>
    <dbReference type="NCBI Taxonomy" id="2815577"/>
    <lineage>
        <taxon>Bacteria</taxon>
        <taxon>Bacillati</taxon>
        <taxon>Bacillota</taxon>
        <taxon>Clostridia</taxon>
        <taxon>Eubacteriales</taxon>
        <taxon>Eubacteriaceae</taxon>
        <taxon>Alkalibacter</taxon>
    </lineage>
</organism>
<feature type="domain" description="Phospholipase C/D" evidence="1">
    <location>
        <begin position="9"/>
        <end position="141"/>
    </location>
</feature>
<dbReference type="AlphaFoldDB" id="A0A975AHF9"/>
<name>A0A975AHF9_9FIRM</name>
<sequence length="323" mass="37141">MSDAINHYLCAKDLLEEGPISFPVNERLLFLGSQGPDIFLYYNVLESQESKIPLGDRLHKEQINDFFYHGLLTCLHAPESYKPILRSYYIGMICHHALDVATHPFIFYRSGSYLEDRPETLPFKHNHKKYEIQLDMAYYHMRTGEKAHNFQVHRLFDVPAMAADILEYFYAETLKATFGISMEKGTVRKSLEKAKKLTRVLSDPTGLKRLAVGFGEILAGDPGKFSTAFYGIKPMDPTLVLNLDKSIWRHPCDDTQAFTDSYPELCQKAQEDIRQKIPLIDPMLLGQKEVDRTVLDNCFKDLGYETGLDWKTSPPIQYFDPIL</sequence>
<accession>A0A975AHF9</accession>
<proteinExistence type="predicted"/>
<reference evidence="2" key="1">
    <citation type="submission" date="2021-03" db="EMBL/GenBank/DDBJ databases">
        <title>Alkalibacter marinus sp. nov., isolated from tidal flat sediment.</title>
        <authorList>
            <person name="Namirimu T."/>
            <person name="Yang J.-A."/>
            <person name="Yang S.-H."/>
            <person name="Kim Y.-J."/>
            <person name="Kwon K.K."/>
        </authorList>
    </citation>
    <scope>NUCLEOTIDE SEQUENCE</scope>
    <source>
        <strain evidence="2">ES005</strain>
    </source>
</reference>
<evidence type="ECO:0000259" key="1">
    <source>
        <dbReference type="Pfam" id="PF00882"/>
    </source>
</evidence>
<protein>
    <submittedName>
        <fullName evidence="2">Zinc dependent phospholipase C family protein</fullName>
    </submittedName>
</protein>
<evidence type="ECO:0000313" key="2">
    <source>
        <dbReference type="EMBL" id="QSX07450.1"/>
    </source>
</evidence>